<evidence type="ECO:0000256" key="1">
    <source>
        <dbReference type="ARBA" id="ARBA00009480"/>
    </source>
</evidence>
<name>A0ABQ9WHL4_SAGOE</name>
<dbReference type="PANTHER" id="PTHR19305">
    <property type="entry name" value="SYNAPTOSOMAL ASSOCIATED PROTEIN"/>
    <property type="match status" value="1"/>
</dbReference>
<dbReference type="Proteomes" id="UP001266305">
    <property type="component" value="Unassembled WGS sequence"/>
</dbReference>
<feature type="region of interest" description="Disordered" evidence="2">
    <location>
        <begin position="92"/>
        <end position="137"/>
    </location>
</feature>
<comment type="caution">
    <text evidence="3">The sequence shown here is derived from an EMBL/GenBank/DDBJ whole genome shotgun (WGS) entry which is preliminary data.</text>
</comment>
<dbReference type="EMBL" id="JASSZA010000001">
    <property type="protein sequence ID" value="KAK2121153.1"/>
    <property type="molecule type" value="Genomic_DNA"/>
</dbReference>
<dbReference type="PANTHER" id="PTHR19305:SF9">
    <property type="entry name" value="SYNAPTOSOMAL-ASSOCIATED PROTEIN 29"/>
    <property type="match status" value="1"/>
</dbReference>
<accession>A0ABQ9WHL4</accession>
<keyword evidence="4" id="KW-1185">Reference proteome</keyword>
<sequence>MCVLYAKGTCGAHSPQHSSPFRNFILPEADGEDAPWLHRGQELARQRGVLERTEKMVDKMDQDLKISQKHINSIKSVFGGLVNYFKSKPAETSAEQNGTLISQPNSRLKEAISASKEQETEYQASHPNLRKLDDTDPIPRGAGSAVNTDAYPKNPHLRAYHQKIDSNLGKTEQHTSFCKPLSFRQLTPSTAPASGAYSFSSLTTHHIPH</sequence>
<comment type="similarity">
    <text evidence="1">Belongs to the SNAP-25 family.</text>
</comment>
<protein>
    <submittedName>
        <fullName evidence="3">Synaptosomal-associated protein 29</fullName>
    </submittedName>
</protein>
<proteinExistence type="inferred from homology"/>
<organism evidence="3 4">
    <name type="scientific">Saguinus oedipus</name>
    <name type="common">Cotton-top tamarin</name>
    <name type="synonym">Oedipomidas oedipus</name>
    <dbReference type="NCBI Taxonomy" id="9490"/>
    <lineage>
        <taxon>Eukaryota</taxon>
        <taxon>Metazoa</taxon>
        <taxon>Chordata</taxon>
        <taxon>Craniata</taxon>
        <taxon>Vertebrata</taxon>
        <taxon>Euteleostomi</taxon>
        <taxon>Mammalia</taxon>
        <taxon>Eutheria</taxon>
        <taxon>Euarchontoglires</taxon>
        <taxon>Primates</taxon>
        <taxon>Haplorrhini</taxon>
        <taxon>Platyrrhini</taxon>
        <taxon>Cebidae</taxon>
        <taxon>Callitrichinae</taxon>
        <taxon>Saguinus</taxon>
    </lineage>
</organism>
<dbReference type="SUPFAM" id="SSF58038">
    <property type="entry name" value="SNARE fusion complex"/>
    <property type="match status" value="1"/>
</dbReference>
<evidence type="ECO:0000256" key="2">
    <source>
        <dbReference type="SAM" id="MobiDB-lite"/>
    </source>
</evidence>
<gene>
    <name evidence="3" type="primary">SNAP29_1</name>
    <name evidence="3" type="ORF">P7K49_002539</name>
</gene>
<feature type="region of interest" description="Disordered" evidence="2">
    <location>
        <begin position="189"/>
        <end position="209"/>
    </location>
</feature>
<dbReference type="Gene3D" id="1.20.5.110">
    <property type="match status" value="1"/>
</dbReference>
<feature type="compositionally biased region" description="Polar residues" evidence="2">
    <location>
        <begin position="93"/>
        <end position="106"/>
    </location>
</feature>
<reference evidence="3 4" key="1">
    <citation type="submission" date="2023-05" db="EMBL/GenBank/DDBJ databases">
        <title>B98-5 Cell Line De Novo Hybrid Assembly: An Optical Mapping Approach.</title>
        <authorList>
            <person name="Kananen K."/>
            <person name="Auerbach J.A."/>
            <person name="Kautto E."/>
            <person name="Blachly J.S."/>
        </authorList>
    </citation>
    <scope>NUCLEOTIDE SEQUENCE [LARGE SCALE GENOMIC DNA]</scope>
    <source>
        <strain evidence="3">B95-8</strain>
        <tissue evidence="3">Cell line</tissue>
    </source>
</reference>
<evidence type="ECO:0000313" key="4">
    <source>
        <dbReference type="Proteomes" id="UP001266305"/>
    </source>
</evidence>
<evidence type="ECO:0000313" key="3">
    <source>
        <dbReference type="EMBL" id="KAK2121153.1"/>
    </source>
</evidence>